<evidence type="ECO:0000313" key="2">
    <source>
        <dbReference type="EMBL" id="MDF2094588.1"/>
    </source>
</evidence>
<dbReference type="PANTHER" id="PTHR37832">
    <property type="entry name" value="BLL2683 PROTEIN"/>
    <property type="match status" value="1"/>
</dbReference>
<reference evidence="2 3" key="1">
    <citation type="submission" date="2023-03" db="EMBL/GenBank/DDBJ databases">
        <title>Fodinicurvata sp. CAU 1616 isolated from sea sendiment.</title>
        <authorList>
            <person name="Kim W."/>
        </authorList>
    </citation>
    <scope>NUCLEOTIDE SEQUENCE [LARGE SCALE GENOMIC DNA]</scope>
    <source>
        <strain evidence="2 3">CAU 1616</strain>
    </source>
</reference>
<keyword evidence="3" id="KW-1185">Reference proteome</keyword>
<dbReference type="PANTHER" id="PTHR37832:SF1">
    <property type="entry name" value="STRESS-RESPONSE A_B BARREL DOMAIN-CONTAINING PROTEIN"/>
    <property type="match status" value="1"/>
</dbReference>
<comment type="caution">
    <text evidence="2">The sequence shown here is derived from an EMBL/GenBank/DDBJ whole genome shotgun (WGS) entry which is preliminary data.</text>
</comment>
<dbReference type="RefSeq" id="WP_275819205.1">
    <property type="nucleotide sequence ID" value="NZ_JARHUD010000001.1"/>
</dbReference>
<gene>
    <name evidence="2" type="ORF">P2G67_01200</name>
</gene>
<dbReference type="InterPro" id="IPR013097">
    <property type="entry name" value="Dabb"/>
</dbReference>
<proteinExistence type="predicted"/>
<evidence type="ECO:0000259" key="1">
    <source>
        <dbReference type="PROSITE" id="PS51502"/>
    </source>
</evidence>
<protein>
    <submittedName>
        <fullName evidence="2">Dabb family protein</fullName>
    </submittedName>
</protein>
<name>A0ABT5YI29_9PROT</name>
<feature type="domain" description="Stress-response A/B barrel" evidence="1">
    <location>
        <begin position="2"/>
        <end position="92"/>
    </location>
</feature>
<dbReference type="Gene3D" id="3.30.70.100">
    <property type="match status" value="1"/>
</dbReference>
<dbReference type="Proteomes" id="UP001215503">
    <property type="component" value="Unassembled WGS sequence"/>
</dbReference>
<dbReference type="SMART" id="SM00886">
    <property type="entry name" value="Dabb"/>
    <property type="match status" value="1"/>
</dbReference>
<dbReference type="SUPFAM" id="SSF54909">
    <property type="entry name" value="Dimeric alpha+beta barrel"/>
    <property type="match status" value="1"/>
</dbReference>
<evidence type="ECO:0000313" key="3">
    <source>
        <dbReference type="Proteomes" id="UP001215503"/>
    </source>
</evidence>
<sequence length="97" mass="11202">MLRHIVFFSAKDPQDIERIQELLMQLGTIPSVRHFEVGQNIRRDQFSSEVDLVVYGEFEDEAALQAYKAHPTYAECIRQVKPLRDLRVAADVRADVT</sequence>
<dbReference type="Pfam" id="PF07876">
    <property type="entry name" value="Dabb"/>
    <property type="match status" value="1"/>
</dbReference>
<dbReference type="EMBL" id="JARHUD010000001">
    <property type="protein sequence ID" value="MDF2094588.1"/>
    <property type="molecule type" value="Genomic_DNA"/>
</dbReference>
<accession>A0ABT5YI29</accession>
<organism evidence="2 3">
    <name type="scientific">Aquibaculum arenosum</name>
    <dbReference type="NCBI Taxonomy" id="3032591"/>
    <lineage>
        <taxon>Bacteria</taxon>
        <taxon>Pseudomonadati</taxon>
        <taxon>Pseudomonadota</taxon>
        <taxon>Alphaproteobacteria</taxon>
        <taxon>Rhodospirillales</taxon>
        <taxon>Rhodovibrionaceae</taxon>
        <taxon>Aquibaculum</taxon>
    </lineage>
</organism>
<dbReference type="InterPro" id="IPR011008">
    <property type="entry name" value="Dimeric_a/b-barrel"/>
</dbReference>
<dbReference type="PROSITE" id="PS51502">
    <property type="entry name" value="S_R_A_B_BARREL"/>
    <property type="match status" value="1"/>
</dbReference>